<sequence length="335" mass="39262">MTIIGDNEKKVKRLKKIDEKKRMNEYLSKTYRKLGEIKKAKKLKLCANHFVFAEGKIIEAMYCQLRLCPVCSWRRADRTFHNVFYIISQPEFKDLDFIFITLTVKNCSADELPATLEMMTKGWRRLAMTAMCEFRRSFEGTFKALEITVNKKTGEYHPHYHILAAVKKGYFRKSNPDYISQENLIKLWQKVCKLDYEPNVDIRRVKNSTYKAVAEVAKYSVKATDYIKDEEIVKTLDKVLFRRRLLAYGGIFQVVRKKLKLRRRADRRHDSFNASQILANPNIVKEIYKWNFGTKTYELVRKTKLNLNKKRLSPVGLIPTQSSLKNPGATIAPQL</sequence>
<evidence type="ECO:0000313" key="2">
    <source>
        <dbReference type="EMBL" id="AAA98363.1"/>
    </source>
</evidence>
<protein>
    <submittedName>
        <fullName evidence="2">Replicative protein</fullName>
    </submittedName>
</protein>
<dbReference type="AlphaFoldDB" id="Q52057"/>
<reference evidence="2" key="1">
    <citation type="journal article" date="1992" name="J. Bacteriol.">
        <title>Homology of a plasmid from the spirochete Treponema denticola with the single-stranded DNA plasmids.</title>
        <authorList>
            <person name="MacDougall J."/>
            <person name="Margarita D."/>
            <person name="Saint Girons I."/>
        </authorList>
    </citation>
    <scope>NUCLEOTIDE SEQUENCE</scope>
    <source>
        <plasmid evidence="2">pTD1</plasmid>
    </source>
</reference>
<accession>Q52057</accession>
<dbReference type="InterPro" id="IPR000989">
    <property type="entry name" value="Rep"/>
</dbReference>
<dbReference type="GO" id="GO:0003677">
    <property type="term" value="F:DNA binding"/>
    <property type="evidence" value="ECO:0007669"/>
    <property type="project" value="InterPro"/>
</dbReference>
<dbReference type="PIR" id="A41845">
    <property type="entry name" value="A41845"/>
</dbReference>
<keyword evidence="1" id="KW-0235">DNA replication</keyword>
<keyword evidence="2" id="KW-0614">Plasmid</keyword>
<organism evidence="2">
    <name type="scientific">Plasmid pTD1</name>
    <dbReference type="NCBI Taxonomy" id="2642"/>
    <lineage>
        <taxon>other sequences</taxon>
        <taxon>plasmids</taxon>
    </lineage>
</organism>
<geneLocation type="plasmid" evidence="2">
    <name>pTD1</name>
</geneLocation>
<name>Q52057_9ZZZZ</name>
<dbReference type="GO" id="GO:0006260">
    <property type="term" value="P:DNA replication"/>
    <property type="evidence" value="ECO:0007669"/>
    <property type="project" value="UniProtKB-KW"/>
</dbReference>
<proteinExistence type="predicted"/>
<dbReference type="EMBL" id="M87856">
    <property type="protein sequence ID" value="AAA98363.1"/>
    <property type="molecule type" value="Genomic_DNA"/>
</dbReference>
<dbReference type="Pfam" id="PF01446">
    <property type="entry name" value="Rep_1"/>
    <property type="match status" value="1"/>
</dbReference>
<evidence type="ECO:0000256" key="1">
    <source>
        <dbReference type="ARBA" id="ARBA00022705"/>
    </source>
</evidence>